<proteinExistence type="predicted"/>
<accession>G8WSY6</accession>
<name>G8WSY6_STREN</name>
<evidence type="ECO:0000256" key="1">
    <source>
        <dbReference type="SAM" id="MobiDB-lite"/>
    </source>
</evidence>
<dbReference type="Proteomes" id="UP000007842">
    <property type="component" value="Chromosome"/>
</dbReference>
<reference evidence="3" key="1">
    <citation type="submission" date="2011-12" db="EMBL/GenBank/DDBJ databases">
        <title>Complete genome sequence of Streptomyces cattleya strain DSM 46488.</title>
        <authorList>
            <person name="Ou H.-Y."/>
            <person name="Li P."/>
            <person name="Zhao C."/>
            <person name="O'Hagan D."/>
            <person name="Deng Z."/>
        </authorList>
    </citation>
    <scope>NUCLEOTIDE SEQUENCE [LARGE SCALE GENOMIC DNA]</scope>
    <source>
        <strain evidence="3">ATCC 35852 / DSM 46488 / JCM 4925 / NBRC 14057 / NRRL 8057</strain>
    </source>
</reference>
<feature type="compositionally biased region" description="Gly residues" evidence="1">
    <location>
        <begin position="1"/>
        <end position="15"/>
    </location>
</feature>
<keyword evidence="3" id="KW-1185">Reference proteome</keyword>
<dbReference type="AlphaFoldDB" id="G8WSY6"/>
<feature type="compositionally biased region" description="Basic and acidic residues" evidence="1">
    <location>
        <begin position="21"/>
        <end position="38"/>
    </location>
</feature>
<sequence length="38" mass="3689">MGHAGGGPGGVGRTGAHGPRGAHEIACRSRADLPLRVG</sequence>
<gene>
    <name evidence="2" type="ordered locus">SCATT_43220</name>
</gene>
<dbReference type="HOGENOM" id="CLU_3333404_0_0_11"/>
<protein>
    <submittedName>
        <fullName evidence="2">Uncharacterized protein</fullName>
    </submittedName>
</protein>
<evidence type="ECO:0000313" key="2">
    <source>
        <dbReference type="EMBL" id="AEW96693.1"/>
    </source>
</evidence>
<organism evidence="2 3">
    <name type="scientific">Streptantibioticus cattleyicolor (strain ATCC 35852 / DSM 46488 / JCM 4925 / NBRC 14057 / NRRL 8057)</name>
    <name type="common">Streptomyces cattleya</name>
    <dbReference type="NCBI Taxonomy" id="1003195"/>
    <lineage>
        <taxon>Bacteria</taxon>
        <taxon>Bacillati</taxon>
        <taxon>Actinomycetota</taxon>
        <taxon>Actinomycetes</taxon>
        <taxon>Kitasatosporales</taxon>
        <taxon>Streptomycetaceae</taxon>
        <taxon>Streptantibioticus</taxon>
    </lineage>
</organism>
<dbReference type="EMBL" id="CP003219">
    <property type="protein sequence ID" value="AEW96693.1"/>
    <property type="molecule type" value="Genomic_DNA"/>
</dbReference>
<evidence type="ECO:0000313" key="3">
    <source>
        <dbReference type="Proteomes" id="UP000007842"/>
    </source>
</evidence>
<dbReference type="KEGG" id="scy:SCATT_43220"/>
<feature type="region of interest" description="Disordered" evidence="1">
    <location>
        <begin position="1"/>
        <end position="38"/>
    </location>
</feature>